<evidence type="ECO:0000313" key="6">
    <source>
        <dbReference type="Proteomes" id="UP000656804"/>
    </source>
</evidence>
<dbReference type="GO" id="GO:0006355">
    <property type="term" value="P:regulation of DNA-templated transcription"/>
    <property type="evidence" value="ECO:0007669"/>
    <property type="project" value="InterPro"/>
</dbReference>
<comment type="caution">
    <text evidence="5">The sequence shown here is derived from an EMBL/GenBank/DDBJ whole genome shotgun (WGS) entry which is preliminary data.</text>
</comment>
<evidence type="ECO:0000259" key="3">
    <source>
        <dbReference type="PROSITE" id="PS50043"/>
    </source>
</evidence>
<dbReference type="InterPro" id="IPR000792">
    <property type="entry name" value="Tscrpt_reg_LuxR_C"/>
</dbReference>
<keyword evidence="2" id="KW-0597">Phosphoprotein</keyword>
<dbReference type="InterPro" id="IPR011006">
    <property type="entry name" value="CheY-like_superfamily"/>
</dbReference>
<evidence type="ECO:0000259" key="4">
    <source>
        <dbReference type="PROSITE" id="PS50110"/>
    </source>
</evidence>
<dbReference type="GO" id="GO:0003677">
    <property type="term" value="F:DNA binding"/>
    <property type="evidence" value="ECO:0007669"/>
    <property type="project" value="UniProtKB-KW"/>
</dbReference>
<dbReference type="CDD" id="cd19930">
    <property type="entry name" value="REC_DesR-like"/>
    <property type="match status" value="1"/>
</dbReference>
<dbReference type="InterPro" id="IPR016032">
    <property type="entry name" value="Sig_transdc_resp-reg_C-effctor"/>
</dbReference>
<dbReference type="Pfam" id="PF00072">
    <property type="entry name" value="Response_reg"/>
    <property type="match status" value="1"/>
</dbReference>
<sequence length="207" mass="21742">MSSSAEPIRIVLADDQDLVRGALSALLGLEPDLEVVGEAGSGEAALDQVERYRPDVLLLDVEMPGMGGMDACAEVVRRFPDTRVLIVTTFGRPGFLHRSVRSGAAGFVVKNTPAAQLADAVRRVHAGLRVVDPALATSSLVLGESPLSERETEVLRAARDGASVAALARTLHLSEGTVRNHLSAAIGKTGAENRAGACRLAEDNGWL</sequence>
<reference evidence="5" key="1">
    <citation type="submission" date="2020-11" db="EMBL/GenBank/DDBJ databases">
        <title>Nocardioides sp. CBS4Y-1, whole genome shotgun sequence.</title>
        <authorList>
            <person name="Tuo L."/>
        </authorList>
    </citation>
    <scope>NUCLEOTIDE SEQUENCE</scope>
    <source>
        <strain evidence="5">CBS4Y-1</strain>
    </source>
</reference>
<dbReference type="PRINTS" id="PR00038">
    <property type="entry name" value="HTHLUXR"/>
</dbReference>
<dbReference type="SMART" id="SM00421">
    <property type="entry name" value="HTH_LUXR"/>
    <property type="match status" value="1"/>
</dbReference>
<dbReference type="SUPFAM" id="SSF52172">
    <property type="entry name" value="CheY-like"/>
    <property type="match status" value="1"/>
</dbReference>
<evidence type="ECO:0000256" key="2">
    <source>
        <dbReference type="PROSITE-ProRule" id="PRU00169"/>
    </source>
</evidence>
<dbReference type="PROSITE" id="PS50110">
    <property type="entry name" value="RESPONSE_REGULATORY"/>
    <property type="match status" value="1"/>
</dbReference>
<dbReference type="Gene3D" id="3.40.50.2300">
    <property type="match status" value="1"/>
</dbReference>
<organism evidence="5 6">
    <name type="scientific">Nocardioides acrostichi</name>
    <dbReference type="NCBI Taxonomy" id="2784339"/>
    <lineage>
        <taxon>Bacteria</taxon>
        <taxon>Bacillati</taxon>
        <taxon>Actinomycetota</taxon>
        <taxon>Actinomycetes</taxon>
        <taxon>Propionibacteriales</taxon>
        <taxon>Nocardioidaceae</taxon>
        <taxon>Nocardioides</taxon>
    </lineage>
</organism>
<accession>A0A930Y907</accession>
<evidence type="ECO:0000256" key="1">
    <source>
        <dbReference type="ARBA" id="ARBA00023125"/>
    </source>
</evidence>
<dbReference type="InterPro" id="IPR039420">
    <property type="entry name" value="WalR-like"/>
</dbReference>
<dbReference type="EMBL" id="JADIVZ010000013">
    <property type="protein sequence ID" value="MBF4163626.1"/>
    <property type="molecule type" value="Genomic_DNA"/>
</dbReference>
<dbReference type="SUPFAM" id="SSF46894">
    <property type="entry name" value="C-terminal effector domain of the bipartite response regulators"/>
    <property type="match status" value="1"/>
</dbReference>
<feature type="modified residue" description="4-aspartylphosphate" evidence="2">
    <location>
        <position position="60"/>
    </location>
</feature>
<dbReference type="SMART" id="SM00448">
    <property type="entry name" value="REC"/>
    <property type="match status" value="1"/>
</dbReference>
<dbReference type="PANTHER" id="PTHR43214">
    <property type="entry name" value="TWO-COMPONENT RESPONSE REGULATOR"/>
    <property type="match status" value="1"/>
</dbReference>
<dbReference type="PROSITE" id="PS50043">
    <property type="entry name" value="HTH_LUXR_2"/>
    <property type="match status" value="1"/>
</dbReference>
<keyword evidence="1" id="KW-0238">DNA-binding</keyword>
<gene>
    <name evidence="5" type="ORF">ISG29_18230</name>
</gene>
<dbReference type="AlphaFoldDB" id="A0A930Y907"/>
<dbReference type="RefSeq" id="WP_194504880.1">
    <property type="nucleotide sequence ID" value="NZ_JADIVZ010000013.1"/>
</dbReference>
<feature type="domain" description="HTH luxR-type" evidence="3">
    <location>
        <begin position="140"/>
        <end position="205"/>
    </location>
</feature>
<feature type="domain" description="Response regulatory" evidence="4">
    <location>
        <begin position="9"/>
        <end position="125"/>
    </location>
</feature>
<dbReference type="CDD" id="cd06170">
    <property type="entry name" value="LuxR_C_like"/>
    <property type="match status" value="1"/>
</dbReference>
<dbReference type="GO" id="GO:0000160">
    <property type="term" value="P:phosphorelay signal transduction system"/>
    <property type="evidence" value="ECO:0007669"/>
    <property type="project" value="InterPro"/>
</dbReference>
<dbReference type="Pfam" id="PF00196">
    <property type="entry name" value="GerE"/>
    <property type="match status" value="1"/>
</dbReference>
<dbReference type="InterPro" id="IPR001789">
    <property type="entry name" value="Sig_transdc_resp-reg_receiver"/>
</dbReference>
<protein>
    <submittedName>
        <fullName evidence="5">Response regulator transcription factor</fullName>
    </submittedName>
</protein>
<keyword evidence="6" id="KW-1185">Reference proteome</keyword>
<evidence type="ECO:0000313" key="5">
    <source>
        <dbReference type="EMBL" id="MBF4163626.1"/>
    </source>
</evidence>
<proteinExistence type="predicted"/>
<dbReference type="PANTHER" id="PTHR43214:SF42">
    <property type="entry name" value="TRANSCRIPTIONAL REGULATORY PROTEIN DESR"/>
    <property type="match status" value="1"/>
</dbReference>
<name>A0A930Y907_9ACTN</name>
<dbReference type="Proteomes" id="UP000656804">
    <property type="component" value="Unassembled WGS sequence"/>
</dbReference>